<dbReference type="Proteomes" id="UP001652625">
    <property type="component" value="Chromosome 01"/>
</dbReference>
<name>A0ABM4B233_HYDVU</name>
<sequence length="330" mass="36124">MSIFKYNLKILLIVTTLQSFVVYEDCLPLSNVPCSYMCGYSVYHDAGKCQQDGRCYCWWGWTGPNAEYESETSNRIFADFCVTPCHYTQDYRNKECASDYVNGVINQTSFPDTTNPLLIITTIPTESTSTSTTILVENPEVPTTIVTKSTTEVSTTTEAMRIPKMTTTKSAITTSLPPIITTTSFPVKKTDVTENTVETLTFTTTLPPTTTTFTTTITRTLSFSTATLFTSTEPSTTKQTFSKSNAEQVAASTTRATETMASPLTTSKTISADNYLTTSNINTVTTHAATTTTISPKITITTSEAATLSTTKTSVKKESTTEFQPPIEIH</sequence>
<keyword evidence="2" id="KW-1185">Reference proteome</keyword>
<protein>
    <submittedName>
        <fullName evidence="3">Integumentary mucin C.1</fullName>
    </submittedName>
</protein>
<evidence type="ECO:0000256" key="1">
    <source>
        <dbReference type="SAM" id="SignalP"/>
    </source>
</evidence>
<evidence type="ECO:0000313" key="3">
    <source>
        <dbReference type="RefSeq" id="XP_065642860.1"/>
    </source>
</evidence>
<evidence type="ECO:0000313" key="2">
    <source>
        <dbReference type="Proteomes" id="UP001652625"/>
    </source>
</evidence>
<reference evidence="3" key="2">
    <citation type="submission" date="2025-08" db="UniProtKB">
        <authorList>
            <consortium name="RefSeq"/>
        </authorList>
    </citation>
    <scope>IDENTIFICATION</scope>
</reference>
<feature type="chain" id="PRO_5047001051" evidence="1">
    <location>
        <begin position="20"/>
        <end position="330"/>
    </location>
</feature>
<dbReference type="RefSeq" id="XP_065642860.1">
    <property type="nucleotide sequence ID" value="XM_065786788.1"/>
</dbReference>
<dbReference type="GeneID" id="105843489"/>
<reference evidence="2" key="1">
    <citation type="submission" date="2025-05" db="UniProtKB">
        <authorList>
            <consortium name="RefSeq"/>
        </authorList>
    </citation>
    <scope>NUCLEOTIDE SEQUENCE [LARGE SCALE GENOMIC DNA]</scope>
</reference>
<feature type="signal peptide" evidence="1">
    <location>
        <begin position="1"/>
        <end position="19"/>
    </location>
</feature>
<gene>
    <name evidence="3" type="primary">LOC105843489</name>
</gene>
<proteinExistence type="predicted"/>
<accession>A0ABM4B233</accession>
<keyword evidence="1" id="KW-0732">Signal</keyword>
<organism evidence="2 3">
    <name type="scientific">Hydra vulgaris</name>
    <name type="common">Hydra</name>
    <name type="synonym">Hydra attenuata</name>
    <dbReference type="NCBI Taxonomy" id="6087"/>
    <lineage>
        <taxon>Eukaryota</taxon>
        <taxon>Metazoa</taxon>
        <taxon>Cnidaria</taxon>
        <taxon>Hydrozoa</taxon>
        <taxon>Hydroidolina</taxon>
        <taxon>Anthoathecata</taxon>
        <taxon>Aplanulata</taxon>
        <taxon>Hydridae</taxon>
        <taxon>Hydra</taxon>
    </lineage>
</organism>